<keyword evidence="3" id="KW-1185">Reference proteome</keyword>
<accession>A0ABT5GGZ0</accession>
<dbReference type="EMBL" id="JAPFQL010000032">
    <property type="protein sequence ID" value="MDC5697359.1"/>
    <property type="molecule type" value="Genomic_DNA"/>
</dbReference>
<evidence type="ECO:0000256" key="1">
    <source>
        <dbReference type="SAM" id="Phobius"/>
    </source>
</evidence>
<keyword evidence="1" id="KW-0472">Membrane</keyword>
<comment type="caution">
    <text evidence="2">The sequence shown here is derived from an EMBL/GenBank/DDBJ whole genome shotgun (WGS) entry which is preliminary data.</text>
</comment>
<evidence type="ECO:0000313" key="3">
    <source>
        <dbReference type="Proteomes" id="UP001150259"/>
    </source>
</evidence>
<sequence length="146" mass="15038">MRTSQSRTGAPSPVRSMLRTSLAFSAVSVPVITLGAWLLRGSDGVASGLLGAVVAVAFFVVGAQGMRAVIAGDAGLSMAGALVVYIGQLIALVAVFLALRGAEWLDGRAFAAAAIIQTLVWQVGQVVGFRRGRHEIYPDVTLPSGS</sequence>
<proteinExistence type="predicted"/>
<reference evidence="2 3" key="1">
    <citation type="submission" date="2022-11" db="EMBL/GenBank/DDBJ databases">
        <title>Anaerobic phenanthrene biodegradation by a DNRA strain PheN6.</title>
        <authorList>
            <person name="Zhang Z."/>
        </authorList>
    </citation>
    <scope>NUCLEOTIDE SEQUENCE [LARGE SCALE GENOMIC DNA]</scope>
    <source>
        <strain evidence="2 3">PheN6</strain>
    </source>
</reference>
<protein>
    <recommendedName>
        <fullName evidence="4">ATP synthase protein I</fullName>
    </recommendedName>
</protein>
<feature type="transmembrane region" description="Helical" evidence="1">
    <location>
        <begin position="109"/>
        <end position="129"/>
    </location>
</feature>
<feature type="transmembrane region" description="Helical" evidence="1">
    <location>
        <begin position="21"/>
        <end position="39"/>
    </location>
</feature>
<dbReference type="Proteomes" id="UP001150259">
    <property type="component" value="Unassembled WGS sequence"/>
</dbReference>
<keyword evidence="1" id="KW-1133">Transmembrane helix</keyword>
<keyword evidence="1" id="KW-0812">Transmembrane</keyword>
<name>A0ABT5GGZ0_9MICO</name>
<evidence type="ECO:0008006" key="4">
    <source>
        <dbReference type="Google" id="ProtNLM"/>
    </source>
</evidence>
<gene>
    <name evidence="2" type="ORF">OO014_08835</name>
</gene>
<feature type="transmembrane region" description="Helical" evidence="1">
    <location>
        <begin position="75"/>
        <end position="97"/>
    </location>
</feature>
<feature type="transmembrane region" description="Helical" evidence="1">
    <location>
        <begin position="45"/>
        <end position="63"/>
    </location>
</feature>
<evidence type="ECO:0000313" key="2">
    <source>
        <dbReference type="EMBL" id="MDC5697359.1"/>
    </source>
</evidence>
<organism evidence="2 3">
    <name type="scientific">Intrasporangium calvum</name>
    <dbReference type="NCBI Taxonomy" id="53358"/>
    <lineage>
        <taxon>Bacteria</taxon>
        <taxon>Bacillati</taxon>
        <taxon>Actinomycetota</taxon>
        <taxon>Actinomycetes</taxon>
        <taxon>Micrococcales</taxon>
        <taxon>Intrasporangiaceae</taxon>
        <taxon>Intrasporangium</taxon>
    </lineage>
</organism>
<dbReference type="RefSeq" id="WP_272461937.1">
    <property type="nucleotide sequence ID" value="NZ_JAPFQL010000032.1"/>
</dbReference>